<protein>
    <submittedName>
        <fullName evidence="3">Uncharacterized protein</fullName>
    </submittedName>
</protein>
<feature type="compositionally biased region" description="Basic and acidic residues" evidence="2">
    <location>
        <begin position="88"/>
        <end position="135"/>
    </location>
</feature>
<feature type="compositionally biased region" description="Low complexity" evidence="2">
    <location>
        <begin position="33"/>
        <end position="42"/>
    </location>
</feature>
<dbReference type="Proteomes" id="UP001456524">
    <property type="component" value="Unassembled WGS sequence"/>
</dbReference>
<accession>A0ABR1Y522</accession>
<reference evidence="3 4" key="1">
    <citation type="journal article" date="2022" name="G3 (Bethesda)">
        <title>Enemy or ally: a genomic approach to elucidate the lifestyle of Phyllosticta citrichinaensis.</title>
        <authorList>
            <person name="Buijs V.A."/>
            <person name="Groenewald J.Z."/>
            <person name="Haridas S."/>
            <person name="LaButti K.M."/>
            <person name="Lipzen A."/>
            <person name="Martin F.M."/>
            <person name="Barry K."/>
            <person name="Grigoriev I.V."/>
            <person name="Crous P.W."/>
            <person name="Seidl M.F."/>
        </authorList>
    </citation>
    <scope>NUCLEOTIDE SEQUENCE [LARGE SCALE GENOMIC DNA]</scope>
    <source>
        <strain evidence="3 4">CBS 129764</strain>
    </source>
</reference>
<evidence type="ECO:0000313" key="3">
    <source>
        <dbReference type="EMBL" id="KAK8176906.1"/>
    </source>
</evidence>
<organism evidence="3 4">
    <name type="scientific">Phyllosticta citrichinensis</name>
    <dbReference type="NCBI Taxonomy" id="1130410"/>
    <lineage>
        <taxon>Eukaryota</taxon>
        <taxon>Fungi</taxon>
        <taxon>Dikarya</taxon>
        <taxon>Ascomycota</taxon>
        <taxon>Pezizomycotina</taxon>
        <taxon>Dothideomycetes</taxon>
        <taxon>Dothideomycetes incertae sedis</taxon>
        <taxon>Botryosphaeriales</taxon>
        <taxon>Phyllostictaceae</taxon>
        <taxon>Phyllosticta</taxon>
    </lineage>
</organism>
<feature type="region of interest" description="Disordered" evidence="2">
    <location>
        <begin position="1"/>
        <end position="135"/>
    </location>
</feature>
<sequence length="368" mass="42423">MSETSDTSETQPSPSIDSSSESDFDSRDADVLTPSTGSSEPSGSRRRPHVCMEQERIQDYYSRGPDAATPSAGGSEPSVPHRRRRHICKEQDRIRRRRDDRDERAERRPMMEATETQKERNGGQRLGAGERWRQRHAEEKRRRELDLFLLHEDNAKLRKDVEELKEKVDRLSEAAVNAATPFNPHDIGFYEKDYGYGRSCSVNHMTWEGRLYYLNIEFFIDAVLMAAERIPEQVIRNNLQHCLLGDACTWYSSILTADQREELTKGDGLSDWIGLLRQKWGMTTDDAFQKLASLEITDDDVKKDQNFAAKFVIYAVQIGRRIGMDTTFLQLTLAYTRLKPEMQAKVKPPAEDETVEDFIEKLRVLKLD</sequence>
<name>A0ABR1Y522_9PEZI</name>
<proteinExistence type="predicted"/>
<dbReference type="EMBL" id="JBBWUH010000001">
    <property type="protein sequence ID" value="KAK8176906.1"/>
    <property type="molecule type" value="Genomic_DNA"/>
</dbReference>
<evidence type="ECO:0000256" key="2">
    <source>
        <dbReference type="SAM" id="MobiDB-lite"/>
    </source>
</evidence>
<keyword evidence="4" id="KW-1185">Reference proteome</keyword>
<feature type="coiled-coil region" evidence="1">
    <location>
        <begin position="147"/>
        <end position="174"/>
    </location>
</feature>
<feature type="compositionally biased region" description="Polar residues" evidence="2">
    <location>
        <begin position="1"/>
        <end position="12"/>
    </location>
</feature>
<keyword evidence="1" id="KW-0175">Coiled coil</keyword>
<evidence type="ECO:0000313" key="4">
    <source>
        <dbReference type="Proteomes" id="UP001456524"/>
    </source>
</evidence>
<gene>
    <name evidence="3" type="ORF">IWX90DRAFT_491155</name>
</gene>
<comment type="caution">
    <text evidence="3">The sequence shown here is derived from an EMBL/GenBank/DDBJ whole genome shotgun (WGS) entry which is preliminary data.</text>
</comment>
<evidence type="ECO:0000256" key="1">
    <source>
        <dbReference type="SAM" id="Coils"/>
    </source>
</evidence>